<dbReference type="InParanoid" id="A0A0C3DGP0"/>
<evidence type="ECO:0000313" key="2">
    <source>
        <dbReference type="Proteomes" id="UP000053989"/>
    </source>
</evidence>
<reference evidence="2" key="2">
    <citation type="submission" date="2015-01" db="EMBL/GenBank/DDBJ databases">
        <title>Evolutionary Origins and Diversification of the Mycorrhizal Mutualists.</title>
        <authorList>
            <consortium name="DOE Joint Genome Institute"/>
            <consortium name="Mycorrhizal Genomics Consortium"/>
            <person name="Kohler A."/>
            <person name="Kuo A."/>
            <person name="Nagy L.G."/>
            <person name="Floudas D."/>
            <person name="Copeland A."/>
            <person name="Barry K.W."/>
            <person name="Cichocki N."/>
            <person name="Veneault-Fourrey C."/>
            <person name="LaButti K."/>
            <person name="Lindquist E.A."/>
            <person name="Lipzen A."/>
            <person name="Lundell T."/>
            <person name="Morin E."/>
            <person name="Murat C."/>
            <person name="Riley R."/>
            <person name="Ohm R."/>
            <person name="Sun H."/>
            <person name="Tunlid A."/>
            <person name="Henrissat B."/>
            <person name="Grigoriev I.V."/>
            <person name="Hibbett D.S."/>
            <person name="Martin F."/>
        </authorList>
    </citation>
    <scope>NUCLEOTIDE SEQUENCE [LARGE SCALE GENOMIC DNA]</scope>
    <source>
        <strain evidence="2">Foug A</strain>
    </source>
</reference>
<keyword evidence="2" id="KW-1185">Reference proteome</keyword>
<organism evidence="1 2">
    <name type="scientific">Scleroderma citrinum Foug A</name>
    <dbReference type="NCBI Taxonomy" id="1036808"/>
    <lineage>
        <taxon>Eukaryota</taxon>
        <taxon>Fungi</taxon>
        <taxon>Dikarya</taxon>
        <taxon>Basidiomycota</taxon>
        <taxon>Agaricomycotina</taxon>
        <taxon>Agaricomycetes</taxon>
        <taxon>Agaricomycetidae</taxon>
        <taxon>Boletales</taxon>
        <taxon>Sclerodermatineae</taxon>
        <taxon>Sclerodermataceae</taxon>
        <taxon>Scleroderma</taxon>
    </lineage>
</organism>
<dbReference type="HOGENOM" id="CLU_1687721_0_0_1"/>
<proteinExistence type="predicted"/>
<dbReference type="EMBL" id="KN822138">
    <property type="protein sequence ID" value="KIM55251.1"/>
    <property type="molecule type" value="Genomic_DNA"/>
</dbReference>
<gene>
    <name evidence="1" type="ORF">SCLCIDRAFT_1221286</name>
</gene>
<dbReference type="STRING" id="1036808.A0A0C3DGP0"/>
<accession>A0A0C3DGP0</accession>
<sequence length="156" mass="17518">MTALNSLLMVDTWSSNEATLCHRYHDHLCCLVMMGHNCTDWTTTPPSRKTPLLILSYGECHLYATVPRTFSALEELARKKFGLGSSDIEFYSACMNLCNDVPARIDDNVWEHVTPYIGCITVAQKMGTEHTDATVPTSGGIVKIVDKHPDIEGWWR</sequence>
<protein>
    <submittedName>
        <fullName evidence="1">Uncharacterized protein</fullName>
    </submittedName>
</protein>
<reference evidence="1 2" key="1">
    <citation type="submission" date="2014-04" db="EMBL/GenBank/DDBJ databases">
        <authorList>
            <consortium name="DOE Joint Genome Institute"/>
            <person name="Kuo A."/>
            <person name="Kohler A."/>
            <person name="Nagy L.G."/>
            <person name="Floudas D."/>
            <person name="Copeland A."/>
            <person name="Barry K.W."/>
            <person name="Cichocki N."/>
            <person name="Veneault-Fourrey C."/>
            <person name="LaButti K."/>
            <person name="Lindquist E.A."/>
            <person name="Lipzen A."/>
            <person name="Lundell T."/>
            <person name="Morin E."/>
            <person name="Murat C."/>
            <person name="Sun H."/>
            <person name="Tunlid A."/>
            <person name="Henrissat B."/>
            <person name="Grigoriev I.V."/>
            <person name="Hibbett D.S."/>
            <person name="Martin F."/>
            <person name="Nordberg H.P."/>
            <person name="Cantor M.N."/>
            <person name="Hua S.X."/>
        </authorList>
    </citation>
    <scope>NUCLEOTIDE SEQUENCE [LARGE SCALE GENOMIC DNA]</scope>
    <source>
        <strain evidence="1 2">Foug A</strain>
    </source>
</reference>
<dbReference type="Proteomes" id="UP000053989">
    <property type="component" value="Unassembled WGS sequence"/>
</dbReference>
<evidence type="ECO:0000313" key="1">
    <source>
        <dbReference type="EMBL" id="KIM55251.1"/>
    </source>
</evidence>
<dbReference type="OrthoDB" id="3262817at2759"/>
<dbReference type="AlphaFoldDB" id="A0A0C3DGP0"/>
<name>A0A0C3DGP0_9AGAM</name>